<evidence type="ECO:0000256" key="3">
    <source>
        <dbReference type="ARBA" id="ARBA00022840"/>
    </source>
</evidence>
<gene>
    <name evidence="5" type="ORF">HMPREF9238_00987</name>
</gene>
<dbReference type="InterPro" id="IPR003439">
    <property type="entry name" value="ABC_transporter-like_ATP-bd"/>
</dbReference>
<dbReference type="Pfam" id="PF00005">
    <property type="entry name" value="ABC_tran"/>
    <property type="match status" value="1"/>
</dbReference>
<dbReference type="InterPro" id="IPR003593">
    <property type="entry name" value="AAA+_ATPase"/>
</dbReference>
<dbReference type="GO" id="GO:0005524">
    <property type="term" value="F:ATP binding"/>
    <property type="evidence" value="ECO:0007669"/>
    <property type="project" value="UniProtKB-KW"/>
</dbReference>
<dbReference type="CDD" id="cd03214">
    <property type="entry name" value="ABC_Iron-Siderophores_B12_Hemin"/>
    <property type="match status" value="1"/>
</dbReference>
<dbReference type="GO" id="GO:0016887">
    <property type="term" value="F:ATP hydrolysis activity"/>
    <property type="evidence" value="ECO:0007669"/>
    <property type="project" value="InterPro"/>
</dbReference>
<dbReference type="OrthoDB" id="3291337at2"/>
<dbReference type="InterPro" id="IPR017871">
    <property type="entry name" value="ABC_transporter-like_CS"/>
</dbReference>
<dbReference type="FunFam" id="3.40.50.300:FF:000134">
    <property type="entry name" value="Iron-enterobactin ABC transporter ATP-binding protein"/>
    <property type="match status" value="1"/>
</dbReference>
<evidence type="ECO:0000256" key="1">
    <source>
        <dbReference type="ARBA" id="ARBA00022448"/>
    </source>
</evidence>
<keyword evidence="1" id="KW-0813">Transport</keyword>
<dbReference type="InterPro" id="IPR027417">
    <property type="entry name" value="P-loop_NTPase"/>
</dbReference>
<dbReference type="Gene3D" id="3.40.50.300">
    <property type="entry name" value="P-loop containing nucleotide triphosphate hydrolases"/>
    <property type="match status" value="1"/>
</dbReference>
<proteinExistence type="predicted"/>
<dbReference type="AlphaFoldDB" id="A0A9W5VWT5"/>
<dbReference type="SMART" id="SM00382">
    <property type="entry name" value="AAA"/>
    <property type="match status" value="1"/>
</dbReference>
<dbReference type="RefSeq" id="WP_016444331.1">
    <property type="nucleotide sequence ID" value="NZ_KE150266.1"/>
</dbReference>
<reference evidence="5 6" key="1">
    <citation type="submission" date="2013-05" db="EMBL/GenBank/DDBJ databases">
        <title>The Genome Sequence of Actinomyces europaeus ACS-120-V-COL10B.</title>
        <authorList>
            <consortium name="The Broad Institute Genomics Platform"/>
            <person name="Earl A."/>
            <person name="Ward D."/>
            <person name="Feldgarden M."/>
            <person name="Gevers D."/>
            <person name="Saerens B."/>
            <person name="Vaneechoutte M."/>
            <person name="Walker B."/>
            <person name="Young S."/>
            <person name="Zeng Q."/>
            <person name="Gargeya S."/>
            <person name="Fitzgerald M."/>
            <person name="Haas B."/>
            <person name="Abouelleil A."/>
            <person name="Allen A.W."/>
            <person name="Alvarado L."/>
            <person name="Arachchi H.M."/>
            <person name="Berlin A.M."/>
            <person name="Chapman S.B."/>
            <person name="Gainer-Dewar J."/>
            <person name="Goldberg J."/>
            <person name="Griggs A."/>
            <person name="Gujja S."/>
            <person name="Hansen M."/>
            <person name="Howarth C."/>
            <person name="Imamovic A."/>
            <person name="Ireland A."/>
            <person name="Larimer J."/>
            <person name="McCowan C."/>
            <person name="Murphy C."/>
            <person name="Pearson M."/>
            <person name="Poon T.W."/>
            <person name="Priest M."/>
            <person name="Roberts A."/>
            <person name="Saif S."/>
            <person name="Shea T."/>
            <person name="Sisk P."/>
            <person name="Sykes S."/>
            <person name="Wortman J."/>
            <person name="Nusbaum C."/>
            <person name="Birren B."/>
        </authorList>
    </citation>
    <scope>NUCLEOTIDE SEQUENCE [LARGE SCALE GENOMIC DNA]</scope>
    <source>
        <strain evidence="5 6">ACS-120-V-Col10b</strain>
    </source>
</reference>
<dbReference type="Proteomes" id="UP000014387">
    <property type="component" value="Unassembled WGS sequence"/>
</dbReference>
<accession>A0A9W5VWT5</accession>
<dbReference type="EMBL" id="AGWN01000001">
    <property type="protein sequence ID" value="EPD31220.1"/>
    <property type="molecule type" value="Genomic_DNA"/>
</dbReference>
<dbReference type="PROSITE" id="PS50893">
    <property type="entry name" value="ABC_TRANSPORTER_2"/>
    <property type="match status" value="1"/>
</dbReference>
<evidence type="ECO:0000313" key="6">
    <source>
        <dbReference type="Proteomes" id="UP000014387"/>
    </source>
</evidence>
<evidence type="ECO:0000313" key="5">
    <source>
        <dbReference type="EMBL" id="EPD31220.1"/>
    </source>
</evidence>
<dbReference type="PANTHER" id="PTHR42794:SF2">
    <property type="entry name" value="ABC TRANSPORTER ATP-BINDING PROTEIN"/>
    <property type="match status" value="1"/>
</dbReference>
<protein>
    <recommendedName>
        <fullName evidence="4">ABC transporter domain-containing protein</fullName>
    </recommendedName>
</protein>
<comment type="caution">
    <text evidence="5">The sequence shown here is derived from an EMBL/GenBank/DDBJ whole genome shotgun (WGS) entry which is preliminary data.</text>
</comment>
<keyword evidence="3" id="KW-0067">ATP-binding</keyword>
<dbReference type="SUPFAM" id="SSF52540">
    <property type="entry name" value="P-loop containing nucleoside triphosphate hydrolases"/>
    <property type="match status" value="1"/>
</dbReference>
<keyword evidence="6" id="KW-1185">Reference proteome</keyword>
<organism evidence="5 6">
    <name type="scientific">Gleimia europaea ACS-120-V-Col10b</name>
    <dbReference type="NCBI Taxonomy" id="883069"/>
    <lineage>
        <taxon>Bacteria</taxon>
        <taxon>Bacillati</taxon>
        <taxon>Actinomycetota</taxon>
        <taxon>Actinomycetes</taxon>
        <taxon>Actinomycetales</taxon>
        <taxon>Actinomycetaceae</taxon>
        <taxon>Gleimia</taxon>
    </lineage>
</organism>
<sequence length="263" mass="29027">MTDSPLKIENASVRFGDTQVLTNVSFEVPRGQILGIAGPNGSGKTTLMRSLFAAQKLSEGRITINGQALNTLSPGQVARRVAVVSQFEQDMDQTRVMDIVLLGRAPHRKDIQGYNATDHEIARESLAAVGMSYAQNRYVHTLSGGERQRVLIARSLAQQCKCILLDEPTNHLDVKYQHQILSVIREVSDTAVIILHDLNLVARYCDNAIILKNGHLHTKGDPADILTPQLIREVYGVTASEVNDAGTKQFSFKPLQEPLHLNR</sequence>
<keyword evidence="2" id="KW-0547">Nucleotide-binding</keyword>
<name>A0A9W5VWT5_9ACTO</name>
<feature type="domain" description="ABC transporter" evidence="4">
    <location>
        <begin position="6"/>
        <end position="238"/>
    </location>
</feature>
<evidence type="ECO:0000256" key="2">
    <source>
        <dbReference type="ARBA" id="ARBA00022741"/>
    </source>
</evidence>
<evidence type="ECO:0000259" key="4">
    <source>
        <dbReference type="PROSITE" id="PS50893"/>
    </source>
</evidence>
<dbReference type="PROSITE" id="PS00211">
    <property type="entry name" value="ABC_TRANSPORTER_1"/>
    <property type="match status" value="1"/>
</dbReference>
<dbReference type="PANTHER" id="PTHR42794">
    <property type="entry name" value="HEMIN IMPORT ATP-BINDING PROTEIN HMUV"/>
    <property type="match status" value="1"/>
</dbReference>